<accession>A0AAN7C3X4</accession>
<evidence type="ECO:0000313" key="3">
    <source>
        <dbReference type="Proteomes" id="UP001303760"/>
    </source>
</evidence>
<reference evidence="2" key="2">
    <citation type="submission" date="2023-05" db="EMBL/GenBank/DDBJ databases">
        <authorList>
            <consortium name="Lawrence Berkeley National Laboratory"/>
            <person name="Steindorff A."/>
            <person name="Hensen N."/>
            <person name="Bonometti L."/>
            <person name="Westerberg I."/>
            <person name="Brannstrom I.O."/>
            <person name="Guillou S."/>
            <person name="Cros-Aarteil S."/>
            <person name="Calhoun S."/>
            <person name="Haridas S."/>
            <person name="Kuo A."/>
            <person name="Mondo S."/>
            <person name="Pangilinan J."/>
            <person name="Riley R."/>
            <person name="Labutti K."/>
            <person name="Andreopoulos B."/>
            <person name="Lipzen A."/>
            <person name="Chen C."/>
            <person name="Yanf M."/>
            <person name="Daum C."/>
            <person name="Ng V."/>
            <person name="Clum A."/>
            <person name="Ohm R."/>
            <person name="Martin F."/>
            <person name="Silar P."/>
            <person name="Natvig D."/>
            <person name="Lalanne C."/>
            <person name="Gautier V."/>
            <person name="Ament-Velasquez S.L."/>
            <person name="Kruys A."/>
            <person name="Hutchinson M.I."/>
            <person name="Powell A.J."/>
            <person name="Barry K."/>
            <person name="Miller A.N."/>
            <person name="Grigoriev I.V."/>
            <person name="Debuchy R."/>
            <person name="Gladieux P."/>
            <person name="Thoren M.H."/>
            <person name="Johannesson H."/>
        </authorList>
    </citation>
    <scope>NUCLEOTIDE SEQUENCE</scope>
    <source>
        <strain evidence="2">CBS 532.94</strain>
    </source>
</reference>
<feature type="region of interest" description="Disordered" evidence="1">
    <location>
        <begin position="498"/>
        <end position="520"/>
    </location>
</feature>
<evidence type="ECO:0000256" key="1">
    <source>
        <dbReference type="SAM" id="MobiDB-lite"/>
    </source>
</evidence>
<organism evidence="2 3">
    <name type="scientific">Achaetomium macrosporum</name>
    <dbReference type="NCBI Taxonomy" id="79813"/>
    <lineage>
        <taxon>Eukaryota</taxon>
        <taxon>Fungi</taxon>
        <taxon>Dikarya</taxon>
        <taxon>Ascomycota</taxon>
        <taxon>Pezizomycotina</taxon>
        <taxon>Sordariomycetes</taxon>
        <taxon>Sordariomycetidae</taxon>
        <taxon>Sordariales</taxon>
        <taxon>Chaetomiaceae</taxon>
        <taxon>Achaetomium</taxon>
    </lineage>
</organism>
<evidence type="ECO:0000313" key="2">
    <source>
        <dbReference type="EMBL" id="KAK4234023.1"/>
    </source>
</evidence>
<dbReference type="EMBL" id="MU860428">
    <property type="protein sequence ID" value="KAK4234023.1"/>
    <property type="molecule type" value="Genomic_DNA"/>
</dbReference>
<sequence length="520" mass="58389">MSYHCLLKWRRNTSQMKLQLRDKILTGISKCLQENVWHEIFQLYLLGTFSELHDPAKALLEAYFDVQPGFTPTPGSQDKEILGLLWKHCPSAKPGSIPWDVAASDEDQDDPPEYGIRNPAFFQLHKWTETHWISQTDYGKEINDEYDPHQWKISADPWAHAICARLLCRVLEGQVPDRAAVCEAFEAVDRLFTQLPKRGNGMPHCHIFHMKVYFALAVGLGERQKARDIFALACTVAEWCPDELLPIPALYEVYFGGDDDDTSTPSKTEPLITEPAASTTIDILTSALAQRKQNGQQDPLHGIPWPELLRRFSEAAFQVHRDEYAETDDPPQQASDILLPPITPEELAEVEQPLPDGLIANGFKGAWHFMGGGFPGVDKLCAAPSGEYGIYFDVMPEPKTVVTSTGVARVYEIEVGPSTKGADHDAGPVWVGYGAVENNSFEHVVCPPETWRKLAAKGVMEEFGEGEYRVIHFAYWEGGGHKQYKSMRNWIASETDKMERELELEGEDGEAEDGREASEE</sequence>
<protein>
    <recommendedName>
        <fullName evidence="4">Knr4/Smi1-like domain-containing protein</fullName>
    </recommendedName>
</protein>
<dbReference type="AlphaFoldDB" id="A0AAN7C3X4"/>
<proteinExistence type="predicted"/>
<reference evidence="2" key="1">
    <citation type="journal article" date="2023" name="Mol. Phylogenet. Evol.">
        <title>Genome-scale phylogeny and comparative genomics of the fungal order Sordariales.</title>
        <authorList>
            <person name="Hensen N."/>
            <person name="Bonometti L."/>
            <person name="Westerberg I."/>
            <person name="Brannstrom I.O."/>
            <person name="Guillou S."/>
            <person name="Cros-Aarteil S."/>
            <person name="Calhoun S."/>
            <person name="Haridas S."/>
            <person name="Kuo A."/>
            <person name="Mondo S."/>
            <person name="Pangilinan J."/>
            <person name="Riley R."/>
            <person name="LaButti K."/>
            <person name="Andreopoulos B."/>
            <person name="Lipzen A."/>
            <person name="Chen C."/>
            <person name="Yan M."/>
            <person name="Daum C."/>
            <person name="Ng V."/>
            <person name="Clum A."/>
            <person name="Steindorff A."/>
            <person name="Ohm R.A."/>
            <person name="Martin F."/>
            <person name="Silar P."/>
            <person name="Natvig D.O."/>
            <person name="Lalanne C."/>
            <person name="Gautier V."/>
            <person name="Ament-Velasquez S.L."/>
            <person name="Kruys A."/>
            <person name="Hutchinson M.I."/>
            <person name="Powell A.J."/>
            <person name="Barry K."/>
            <person name="Miller A.N."/>
            <person name="Grigoriev I.V."/>
            <person name="Debuchy R."/>
            <person name="Gladieux P."/>
            <person name="Hiltunen Thoren M."/>
            <person name="Johannesson H."/>
        </authorList>
    </citation>
    <scope>NUCLEOTIDE SEQUENCE</scope>
    <source>
        <strain evidence="2">CBS 532.94</strain>
    </source>
</reference>
<evidence type="ECO:0008006" key="4">
    <source>
        <dbReference type="Google" id="ProtNLM"/>
    </source>
</evidence>
<gene>
    <name evidence="2" type="ORF">C8A03DRAFT_47555</name>
</gene>
<keyword evidence="3" id="KW-1185">Reference proteome</keyword>
<comment type="caution">
    <text evidence="2">The sequence shown here is derived from an EMBL/GenBank/DDBJ whole genome shotgun (WGS) entry which is preliminary data.</text>
</comment>
<dbReference type="Proteomes" id="UP001303760">
    <property type="component" value="Unassembled WGS sequence"/>
</dbReference>
<name>A0AAN7C3X4_9PEZI</name>